<evidence type="ECO:0000256" key="1">
    <source>
        <dbReference type="SAM" id="MobiDB-lite"/>
    </source>
</evidence>
<organism evidence="2 3">
    <name type="scientific">Quercus suber</name>
    <name type="common">Cork oak</name>
    <dbReference type="NCBI Taxonomy" id="58331"/>
    <lineage>
        <taxon>Eukaryota</taxon>
        <taxon>Viridiplantae</taxon>
        <taxon>Streptophyta</taxon>
        <taxon>Embryophyta</taxon>
        <taxon>Tracheophyta</taxon>
        <taxon>Spermatophyta</taxon>
        <taxon>Magnoliopsida</taxon>
        <taxon>eudicotyledons</taxon>
        <taxon>Gunneridae</taxon>
        <taxon>Pentapetalae</taxon>
        <taxon>rosids</taxon>
        <taxon>fabids</taxon>
        <taxon>Fagales</taxon>
        <taxon>Fagaceae</taxon>
        <taxon>Quercus</taxon>
    </lineage>
</organism>
<evidence type="ECO:0000313" key="2">
    <source>
        <dbReference type="EMBL" id="KAK7823541.1"/>
    </source>
</evidence>
<sequence>MKISDGMHKQSQSNVNVSHSFVAVIRGEKQKTVMASDSRLLAIYKGKSIIGDPLLVVQSPMKAVRDEKERNQKIFPKGKRMSSGEG</sequence>
<keyword evidence="3" id="KW-1185">Reference proteome</keyword>
<feature type="region of interest" description="Disordered" evidence="1">
    <location>
        <begin position="66"/>
        <end position="86"/>
    </location>
</feature>
<dbReference type="EMBL" id="PKMF04000629">
    <property type="protein sequence ID" value="KAK7823541.1"/>
    <property type="molecule type" value="Genomic_DNA"/>
</dbReference>
<evidence type="ECO:0000313" key="3">
    <source>
        <dbReference type="Proteomes" id="UP000237347"/>
    </source>
</evidence>
<protein>
    <submittedName>
        <fullName evidence="2">Uncharacterized protein</fullName>
    </submittedName>
</protein>
<name>A0AAW0JB98_QUESU</name>
<gene>
    <name evidence="2" type="ORF">CFP56_035359</name>
</gene>
<reference evidence="2 3" key="1">
    <citation type="journal article" date="2018" name="Sci. Data">
        <title>The draft genome sequence of cork oak.</title>
        <authorList>
            <person name="Ramos A.M."/>
            <person name="Usie A."/>
            <person name="Barbosa P."/>
            <person name="Barros P.M."/>
            <person name="Capote T."/>
            <person name="Chaves I."/>
            <person name="Simoes F."/>
            <person name="Abreu I."/>
            <person name="Carrasquinho I."/>
            <person name="Faro C."/>
            <person name="Guimaraes J.B."/>
            <person name="Mendonca D."/>
            <person name="Nobrega F."/>
            <person name="Rodrigues L."/>
            <person name="Saibo N.J.M."/>
            <person name="Varela M.C."/>
            <person name="Egas C."/>
            <person name="Matos J."/>
            <person name="Miguel C.M."/>
            <person name="Oliveira M.M."/>
            <person name="Ricardo C.P."/>
            <person name="Goncalves S."/>
        </authorList>
    </citation>
    <scope>NUCLEOTIDE SEQUENCE [LARGE SCALE GENOMIC DNA]</scope>
    <source>
        <strain evidence="3">cv. HL8</strain>
    </source>
</reference>
<dbReference type="AlphaFoldDB" id="A0AAW0JB98"/>
<accession>A0AAW0JB98</accession>
<comment type="caution">
    <text evidence="2">The sequence shown here is derived from an EMBL/GenBank/DDBJ whole genome shotgun (WGS) entry which is preliminary data.</text>
</comment>
<dbReference type="Proteomes" id="UP000237347">
    <property type="component" value="Unassembled WGS sequence"/>
</dbReference>
<proteinExistence type="predicted"/>